<organism evidence="1 2">
    <name type="scientific">Mesorhizobium salmacidum</name>
    <dbReference type="NCBI Taxonomy" id="3015171"/>
    <lineage>
        <taxon>Bacteria</taxon>
        <taxon>Pseudomonadati</taxon>
        <taxon>Pseudomonadota</taxon>
        <taxon>Alphaproteobacteria</taxon>
        <taxon>Hyphomicrobiales</taxon>
        <taxon>Phyllobacteriaceae</taxon>
        <taxon>Mesorhizobium</taxon>
    </lineage>
</organism>
<dbReference type="RefSeq" id="WP_337108199.1">
    <property type="nucleotide sequence ID" value="NZ_JAPYKS010000019.1"/>
</dbReference>
<dbReference type="EMBL" id="JAPYKS010000019">
    <property type="protein sequence ID" value="MEI9411705.1"/>
    <property type="molecule type" value="Genomic_DNA"/>
</dbReference>
<keyword evidence="2" id="KW-1185">Reference proteome</keyword>
<evidence type="ECO:0000313" key="1">
    <source>
        <dbReference type="EMBL" id="MEI9411705.1"/>
    </source>
</evidence>
<protein>
    <submittedName>
        <fullName evidence="1">Uncharacterized protein</fullName>
    </submittedName>
</protein>
<sequence>MKLEDEARHKSEDVDNAVLTDVVLALQRRVEVNHDFDIPYLAGYSEDGRTVYIDRHLPRTMASQGRAVRLAPFLVTHEVVEKSLLDKLRLHYLHAHQIALRTERDAVRAARVSWQAYQALMKSNEKPIDAEKVKAVPHDLDLTPYRDLKDFPVLDRLVKAAQGSKGMDRSQPSAKNRAR</sequence>
<comment type="caution">
    <text evidence="1">The sequence shown here is derived from an EMBL/GenBank/DDBJ whole genome shotgun (WGS) entry which is preliminary data.</text>
</comment>
<name>A0ABU8L214_9HYPH</name>
<accession>A0ABU8L214</accession>
<reference evidence="1 2" key="1">
    <citation type="submission" date="2022-12" db="EMBL/GenBank/DDBJ databases">
        <authorList>
            <person name="Muema E."/>
        </authorList>
    </citation>
    <scope>NUCLEOTIDE SEQUENCE [LARGE SCALE GENOMIC DNA]</scope>
    <source>
        <strain evidence="2">1326</strain>
    </source>
</reference>
<dbReference type="Proteomes" id="UP001387293">
    <property type="component" value="Unassembled WGS sequence"/>
</dbReference>
<gene>
    <name evidence="1" type="ORF">O7A60_23465</name>
</gene>
<evidence type="ECO:0000313" key="2">
    <source>
        <dbReference type="Proteomes" id="UP001387293"/>
    </source>
</evidence>
<proteinExistence type="predicted"/>